<accession>A0A2P1PW71</accession>
<evidence type="ECO:0000256" key="2">
    <source>
        <dbReference type="ARBA" id="ARBA00023163"/>
    </source>
</evidence>
<dbReference type="Gene3D" id="1.10.10.10">
    <property type="entry name" value="Winged helix-like DNA-binding domain superfamily/Winged helix DNA-binding domain"/>
    <property type="match status" value="1"/>
</dbReference>
<dbReference type="Pfam" id="PF25583">
    <property type="entry name" value="WCX"/>
    <property type="match status" value="1"/>
</dbReference>
<dbReference type="OrthoDB" id="9807255at2"/>
<reference evidence="4 5" key="2">
    <citation type="submission" date="2018-03" db="EMBL/GenBank/DDBJ databases">
        <authorList>
            <person name="Keele B.F."/>
        </authorList>
    </citation>
    <scope>NUCLEOTIDE SEQUENCE [LARGE SCALE GENOMIC DNA]</scope>
    <source>
        <strain evidence="4 5">D13</strain>
    </source>
</reference>
<dbReference type="KEGG" id="xba:C7S18_18760"/>
<dbReference type="InterPro" id="IPR057727">
    <property type="entry name" value="WCX_dom"/>
</dbReference>
<evidence type="ECO:0000256" key="1">
    <source>
        <dbReference type="ARBA" id="ARBA00023015"/>
    </source>
</evidence>
<evidence type="ECO:0000313" key="5">
    <source>
        <dbReference type="Proteomes" id="UP000241074"/>
    </source>
</evidence>
<keyword evidence="1" id="KW-0805">Transcription regulation</keyword>
<evidence type="ECO:0000313" key="4">
    <source>
        <dbReference type="EMBL" id="AVP99082.1"/>
    </source>
</evidence>
<dbReference type="PANTHER" id="PTHR34580">
    <property type="match status" value="1"/>
</dbReference>
<dbReference type="PROSITE" id="PS51000">
    <property type="entry name" value="HTH_DEOR_2"/>
    <property type="match status" value="1"/>
</dbReference>
<sequence>MRASRLLSLLMHLQSRERMTAPELARLLEVSERTILRDIDQLSAAGVPVYAERGRDGGFCLRRNWRTDLNGLTEAESRALIFAGLPGPAMDLGLGAQALSARLKMLSALPTPWREQSAQVSERFHIDPIDWYRQSEQPKALGAIAQAVWDGHGLTMRYQSWNGPRDYDLAPLGLVIKAGTWYLVAASERSGHLGTYRLAKVLSLQVTKRAVKRPRDFDLSAFWQQTCQRFEASLRQIDVDLEVTARGLEWLQNLRMPHQVLSVAGSAAGWQRLHVAIESLAHGARQLLSLGAEVRVLKPEALRRELAALAEQCLQAHAPRSTPLRQKRQQSAR</sequence>
<reference evidence="4 5" key="1">
    <citation type="submission" date="2018-03" db="EMBL/GenBank/DDBJ databases">
        <title>Ahniella affigens gen. nov., sp. nov., a gammaproteobacterium isolated from sandy soil near a stream.</title>
        <authorList>
            <person name="Ko Y."/>
            <person name="Kim J.-H."/>
        </authorList>
    </citation>
    <scope>NUCLEOTIDE SEQUENCE [LARGE SCALE GENOMIC DNA]</scope>
    <source>
        <strain evidence="4 5">D13</strain>
    </source>
</reference>
<dbReference type="AlphaFoldDB" id="A0A2P1PW71"/>
<dbReference type="Pfam" id="PF08279">
    <property type="entry name" value="HTH_11"/>
    <property type="match status" value="1"/>
</dbReference>
<dbReference type="InterPro" id="IPR028349">
    <property type="entry name" value="PafC-like"/>
</dbReference>
<protein>
    <submittedName>
        <fullName evidence="4">YafY family transcriptional regulator</fullName>
    </submittedName>
</protein>
<dbReference type="Pfam" id="PF13280">
    <property type="entry name" value="WYL"/>
    <property type="match status" value="1"/>
</dbReference>
<dbReference type="InterPro" id="IPR036390">
    <property type="entry name" value="WH_DNA-bd_sf"/>
</dbReference>
<name>A0A2P1PW71_9GAMM</name>
<evidence type="ECO:0000259" key="3">
    <source>
        <dbReference type="PROSITE" id="PS51000"/>
    </source>
</evidence>
<dbReference type="PIRSF" id="PIRSF016838">
    <property type="entry name" value="PafC"/>
    <property type="match status" value="1"/>
</dbReference>
<dbReference type="InterPro" id="IPR051534">
    <property type="entry name" value="CBASS_pafABC_assoc_protein"/>
</dbReference>
<gene>
    <name evidence="4" type="ORF">C7S18_18760</name>
</gene>
<keyword evidence="5" id="KW-1185">Reference proteome</keyword>
<dbReference type="PROSITE" id="PS52050">
    <property type="entry name" value="WYL"/>
    <property type="match status" value="1"/>
</dbReference>
<dbReference type="GO" id="GO:0003700">
    <property type="term" value="F:DNA-binding transcription factor activity"/>
    <property type="evidence" value="ECO:0007669"/>
    <property type="project" value="InterPro"/>
</dbReference>
<dbReference type="InterPro" id="IPR026881">
    <property type="entry name" value="WYL_dom"/>
</dbReference>
<dbReference type="EMBL" id="CP027860">
    <property type="protein sequence ID" value="AVP99082.1"/>
    <property type="molecule type" value="Genomic_DNA"/>
</dbReference>
<keyword evidence="2" id="KW-0804">Transcription</keyword>
<proteinExistence type="predicted"/>
<dbReference type="InterPro" id="IPR013196">
    <property type="entry name" value="HTH_11"/>
</dbReference>
<dbReference type="InterPro" id="IPR001034">
    <property type="entry name" value="DeoR_HTH"/>
</dbReference>
<dbReference type="Proteomes" id="UP000241074">
    <property type="component" value="Chromosome"/>
</dbReference>
<dbReference type="PANTHER" id="PTHR34580:SF1">
    <property type="entry name" value="PROTEIN PAFC"/>
    <property type="match status" value="1"/>
</dbReference>
<feature type="domain" description="HTH deoR-type" evidence="3">
    <location>
        <begin position="2"/>
        <end position="57"/>
    </location>
</feature>
<dbReference type="InterPro" id="IPR036388">
    <property type="entry name" value="WH-like_DNA-bd_sf"/>
</dbReference>
<dbReference type="SUPFAM" id="SSF46785">
    <property type="entry name" value="Winged helix' DNA-binding domain"/>
    <property type="match status" value="1"/>
</dbReference>
<organism evidence="4 5">
    <name type="scientific">Ahniella affigens</name>
    <dbReference type="NCBI Taxonomy" id="2021234"/>
    <lineage>
        <taxon>Bacteria</taxon>
        <taxon>Pseudomonadati</taxon>
        <taxon>Pseudomonadota</taxon>
        <taxon>Gammaproteobacteria</taxon>
        <taxon>Lysobacterales</taxon>
        <taxon>Rhodanobacteraceae</taxon>
        <taxon>Ahniella</taxon>
    </lineage>
</organism>